<dbReference type="EMBL" id="QEWP01000001">
    <property type="protein sequence ID" value="PWE00951.1"/>
    <property type="molecule type" value="Genomic_DNA"/>
</dbReference>
<dbReference type="InterPro" id="IPR007492">
    <property type="entry name" value="LytTR_DNA-bd_dom"/>
</dbReference>
<accession>A0A2U2BD12</accession>
<evidence type="ECO:0000313" key="4">
    <source>
        <dbReference type="EMBL" id="PWE00951.1"/>
    </source>
</evidence>
<dbReference type="SUPFAM" id="SSF52172">
    <property type="entry name" value="CheY-like"/>
    <property type="match status" value="1"/>
</dbReference>
<dbReference type="Pfam" id="PF00072">
    <property type="entry name" value="Response_reg"/>
    <property type="match status" value="1"/>
</dbReference>
<dbReference type="Pfam" id="PF04397">
    <property type="entry name" value="LytTR"/>
    <property type="match status" value="1"/>
</dbReference>
<comment type="caution">
    <text evidence="4">The sequence shown here is derived from an EMBL/GenBank/DDBJ whole genome shotgun (WGS) entry which is preliminary data.</text>
</comment>
<dbReference type="SMART" id="SM00850">
    <property type="entry name" value="LytTR"/>
    <property type="match status" value="1"/>
</dbReference>
<protein>
    <submittedName>
        <fullName evidence="4">DNA-binding response regulator</fullName>
    </submittedName>
</protein>
<gene>
    <name evidence="4" type="ORF">DDZ16_00210</name>
</gene>
<reference evidence="4 5" key="1">
    <citation type="submission" date="2018-05" db="EMBL/GenBank/DDBJ databases">
        <title>Marinilabilia rubrum sp. nov., isolated from saltern sediment.</title>
        <authorList>
            <person name="Zhang R."/>
        </authorList>
    </citation>
    <scope>NUCLEOTIDE SEQUENCE [LARGE SCALE GENOMIC DNA]</scope>
    <source>
        <strain evidence="4 5">WTE16</strain>
    </source>
</reference>
<name>A0A2U2BD12_9BACT</name>
<organism evidence="4 5">
    <name type="scientific">Marinilabilia rubra</name>
    <dbReference type="NCBI Taxonomy" id="2162893"/>
    <lineage>
        <taxon>Bacteria</taxon>
        <taxon>Pseudomonadati</taxon>
        <taxon>Bacteroidota</taxon>
        <taxon>Bacteroidia</taxon>
        <taxon>Marinilabiliales</taxon>
        <taxon>Marinilabiliaceae</taxon>
        <taxon>Marinilabilia</taxon>
    </lineage>
</organism>
<evidence type="ECO:0000256" key="1">
    <source>
        <dbReference type="PROSITE-ProRule" id="PRU00169"/>
    </source>
</evidence>
<dbReference type="AlphaFoldDB" id="A0A2U2BD12"/>
<dbReference type="Proteomes" id="UP000244956">
    <property type="component" value="Unassembled WGS sequence"/>
</dbReference>
<feature type="modified residue" description="4-aspartylphosphate" evidence="1">
    <location>
        <position position="58"/>
    </location>
</feature>
<dbReference type="Gene3D" id="3.40.50.2300">
    <property type="match status" value="1"/>
</dbReference>
<evidence type="ECO:0000259" key="3">
    <source>
        <dbReference type="PROSITE" id="PS50930"/>
    </source>
</evidence>
<keyword evidence="1" id="KW-0597">Phosphoprotein</keyword>
<evidence type="ECO:0000313" key="5">
    <source>
        <dbReference type="Proteomes" id="UP000244956"/>
    </source>
</evidence>
<dbReference type="PANTHER" id="PTHR37299">
    <property type="entry name" value="TRANSCRIPTIONAL REGULATOR-RELATED"/>
    <property type="match status" value="1"/>
</dbReference>
<dbReference type="InterPro" id="IPR046947">
    <property type="entry name" value="LytR-like"/>
</dbReference>
<dbReference type="Gene3D" id="2.40.50.1020">
    <property type="entry name" value="LytTr DNA-binding domain"/>
    <property type="match status" value="1"/>
</dbReference>
<dbReference type="PANTHER" id="PTHR37299:SF1">
    <property type="entry name" value="STAGE 0 SPORULATION PROTEIN A HOMOLOG"/>
    <property type="match status" value="1"/>
</dbReference>
<keyword evidence="4" id="KW-0238">DNA-binding</keyword>
<dbReference type="GO" id="GO:0000156">
    <property type="term" value="F:phosphorelay response regulator activity"/>
    <property type="evidence" value="ECO:0007669"/>
    <property type="project" value="InterPro"/>
</dbReference>
<sequence>MKKQQHKCIIIDDEPIAIRIIREHLEPFESLECLGGFTNPLKAMEFLSSEKVDLIFLDINMPGLSGIDLFKSLAHKPQIIFTTAYREYAVDAFDLDAVDYLVKPVPFERFVKAINKFLEIANEQGFSYDKTQEKAYIILKSDKKHHKVAFSDITIIESLDNYIKIHNQNTGSLVCYESLSAIEQKLPKNDFLRIHRSFIVNIHHIKAFTASYVEIGDRKLTIGRNYKEEVAKRL</sequence>
<dbReference type="SMART" id="SM00448">
    <property type="entry name" value="REC"/>
    <property type="match status" value="1"/>
</dbReference>
<keyword evidence="5" id="KW-1185">Reference proteome</keyword>
<proteinExistence type="predicted"/>
<dbReference type="InterPro" id="IPR011006">
    <property type="entry name" value="CheY-like_superfamily"/>
</dbReference>
<feature type="domain" description="Response regulatory" evidence="2">
    <location>
        <begin position="7"/>
        <end position="118"/>
    </location>
</feature>
<dbReference type="InterPro" id="IPR001789">
    <property type="entry name" value="Sig_transdc_resp-reg_receiver"/>
</dbReference>
<dbReference type="PROSITE" id="PS50930">
    <property type="entry name" value="HTH_LYTTR"/>
    <property type="match status" value="1"/>
</dbReference>
<dbReference type="GO" id="GO:0003677">
    <property type="term" value="F:DNA binding"/>
    <property type="evidence" value="ECO:0007669"/>
    <property type="project" value="UniProtKB-KW"/>
</dbReference>
<dbReference type="PROSITE" id="PS50110">
    <property type="entry name" value="RESPONSE_REGULATORY"/>
    <property type="match status" value="1"/>
</dbReference>
<dbReference type="RefSeq" id="WP_109262406.1">
    <property type="nucleotide sequence ID" value="NZ_QEWP01000001.1"/>
</dbReference>
<feature type="domain" description="HTH LytTR-type" evidence="3">
    <location>
        <begin position="137"/>
        <end position="234"/>
    </location>
</feature>
<evidence type="ECO:0000259" key="2">
    <source>
        <dbReference type="PROSITE" id="PS50110"/>
    </source>
</evidence>
<dbReference type="OrthoDB" id="1490554at2"/>